<evidence type="ECO:0000256" key="1">
    <source>
        <dbReference type="ARBA" id="ARBA00005196"/>
    </source>
</evidence>
<feature type="active site" description="Proton acceptor" evidence="8">
    <location>
        <position position="221"/>
    </location>
</feature>
<keyword evidence="4 8" id="KW-0028">Amino-acid biosynthesis</keyword>
<dbReference type="PANTHER" id="PTHR31689:SF0">
    <property type="entry name" value="DIAMINOPIMELATE EPIMERASE"/>
    <property type="match status" value="1"/>
</dbReference>
<comment type="catalytic activity">
    <reaction evidence="7 8">
        <text>(2S,6S)-2,6-diaminopimelate = meso-2,6-diaminopimelate</text>
        <dbReference type="Rhea" id="RHEA:15393"/>
        <dbReference type="ChEBI" id="CHEBI:57609"/>
        <dbReference type="ChEBI" id="CHEBI:57791"/>
        <dbReference type="EC" id="5.1.1.7"/>
    </reaction>
</comment>
<evidence type="ECO:0000256" key="8">
    <source>
        <dbReference type="HAMAP-Rule" id="MF_00197"/>
    </source>
</evidence>
<comment type="subcellular location">
    <subcellularLocation>
        <location evidence="8">Cytoplasm</location>
    </subcellularLocation>
</comment>
<dbReference type="HAMAP" id="MF_00197">
    <property type="entry name" value="DAP_epimerase"/>
    <property type="match status" value="1"/>
</dbReference>
<protein>
    <recommendedName>
        <fullName evidence="3 8">Diaminopimelate epimerase</fullName>
        <shortName evidence="8">DAP epimerase</shortName>
        <ecNumber evidence="3 8">5.1.1.7</ecNumber>
    </recommendedName>
    <alternativeName>
        <fullName evidence="8">PLP-independent amino acid racemase</fullName>
    </alternativeName>
</protein>
<feature type="binding site" evidence="8">
    <location>
        <begin position="212"/>
        <end position="213"/>
    </location>
    <ligand>
        <name>substrate</name>
    </ligand>
</feature>
<comment type="pathway">
    <text evidence="1 8">Amino-acid biosynthesis; L-lysine biosynthesis via DAP pathway; DL-2,6-diaminopimelate from LL-2,6-diaminopimelate: step 1/1.</text>
</comment>
<evidence type="ECO:0000256" key="5">
    <source>
        <dbReference type="ARBA" id="ARBA00023154"/>
    </source>
</evidence>
<dbReference type="GO" id="GO:0008837">
    <property type="term" value="F:diaminopimelate epimerase activity"/>
    <property type="evidence" value="ECO:0007669"/>
    <property type="project" value="UniProtKB-EC"/>
</dbReference>
<evidence type="ECO:0000256" key="9">
    <source>
        <dbReference type="PROSITE-ProRule" id="PRU10125"/>
    </source>
</evidence>
<dbReference type="EMBL" id="JBEZVI010000028">
    <property type="protein sequence ID" value="MEU3713643.1"/>
    <property type="molecule type" value="Genomic_DNA"/>
</dbReference>
<dbReference type="RefSeq" id="WP_037678782.1">
    <property type="nucleotide sequence ID" value="NZ_JBEZVI010000028.1"/>
</dbReference>
<dbReference type="Proteomes" id="UP001550853">
    <property type="component" value="Unassembled WGS sequence"/>
</dbReference>
<keyword evidence="6 8" id="KW-0413">Isomerase</keyword>
<sequence length="295" mass="30770">MTPQLPFTKGNGAGNDFLVLHDPDDRAALTPAAISHLCDRRTGIGADGILRAVLCDRSPEALRYAGRATWFMDYRNADGSLGEMCGNGIRVLARHLTHHRHIPPGRLTLATRAGLRTVDIADTAPAGEVSVHMGRPRFAPDEEALTVSVGRRSWPALYVDAGNPHAVAFVDDLDHAGSLVSPPAVTPSPPQGVTVEFVRVLAPGHLALRVHERGVGETPACGTGACAAVAAAHRTGVRPPDGMYRVDAPGGTLHIRVAPDGTHTLTGPAVLTVDGFLTASPLYATAVAARSGAEG</sequence>
<feature type="binding site" evidence="8">
    <location>
        <begin position="86"/>
        <end position="87"/>
    </location>
    <ligand>
        <name>substrate</name>
    </ligand>
</feature>
<dbReference type="SUPFAM" id="SSF54506">
    <property type="entry name" value="Diaminopimelate epimerase-like"/>
    <property type="match status" value="2"/>
</dbReference>
<feature type="binding site" evidence="8">
    <location>
        <position position="15"/>
    </location>
    <ligand>
        <name>substrate</name>
    </ligand>
</feature>
<evidence type="ECO:0000256" key="4">
    <source>
        <dbReference type="ARBA" id="ARBA00022605"/>
    </source>
</evidence>
<dbReference type="InterPro" id="IPR018510">
    <property type="entry name" value="DAP_epimerase_AS"/>
</dbReference>
<comment type="function">
    <text evidence="8">Catalyzes the stereoinversion of LL-2,6-diaminopimelate (L,L-DAP) to meso-diaminopimelate (meso-DAP), a precursor of L-lysine and an essential component of the bacterial peptidoglycan.</text>
</comment>
<dbReference type="NCBIfam" id="TIGR00652">
    <property type="entry name" value="DapF"/>
    <property type="match status" value="1"/>
</dbReference>
<reference evidence="10 11" key="1">
    <citation type="submission" date="2024-06" db="EMBL/GenBank/DDBJ databases">
        <title>The Natural Products Discovery Center: Release of the First 8490 Sequenced Strains for Exploring Actinobacteria Biosynthetic Diversity.</title>
        <authorList>
            <person name="Kalkreuter E."/>
            <person name="Kautsar S.A."/>
            <person name="Yang D."/>
            <person name="Bader C.D."/>
            <person name="Teijaro C.N."/>
            <person name="Fluegel L."/>
            <person name="Davis C.M."/>
            <person name="Simpson J.R."/>
            <person name="Lauterbach L."/>
            <person name="Steele A.D."/>
            <person name="Gui C."/>
            <person name="Meng S."/>
            <person name="Li G."/>
            <person name="Viehrig K."/>
            <person name="Ye F."/>
            <person name="Su P."/>
            <person name="Kiefer A.F."/>
            <person name="Nichols A."/>
            <person name="Cepeda A.J."/>
            <person name="Yan W."/>
            <person name="Fan B."/>
            <person name="Jiang Y."/>
            <person name="Adhikari A."/>
            <person name="Zheng C.-J."/>
            <person name="Schuster L."/>
            <person name="Cowan T.M."/>
            <person name="Smanski M.J."/>
            <person name="Chevrette M.G."/>
            <person name="De Carvalho L.P.S."/>
            <person name="Shen B."/>
        </authorList>
    </citation>
    <scope>NUCLEOTIDE SEQUENCE [LARGE SCALE GENOMIC DNA]</scope>
    <source>
        <strain evidence="10 11">NPDC033039</strain>
    </source>
</reference>
<evidence type="ECO:0000256" key="2">
    <source>
        <dbReference type="ARBA" id="ARBA00010219"/>
    </source>
</evidence>
<organism evidence="10 11">
    <name type="scientific">Streptomyces catenulae</name>
    <dbReference type="NCBI Taxonomy" id="66875"/>
    <lineage>
        <taxon>Bacteria</taxon>
        <taxon>Bacillati</taxon>
        <taxon>Actinomycetota</taxon>
        <taxon>Actinomycetes</taxon>
        <taxon>Kitasatosporales</taxon>
        <taxon>Streptomycetaceae</taxon>
        <taxon>Streptomyces</taxon>
    </lineage>
</organism>
<evidence type="ECO:0000256" key="6">
    <source>
        <dbReference type="ARBA" id="ARBA00023235"/>
    </source>
</evidence>
<feature type="binding site" evidence="8">
    <location>
        <begin position="222"/>
        <end position="223"/>
    </location>
    <ligand>
        <name>substrate</name>
    </ligand>
</feature>
<evidence type="ECO:0000313" key="11">
    <source>
        <dbReference type="Proteomes" id="UP001550853"/>
    </source>
</evidence>
<feature type="active site" evidence="9">
    <location>
        <position position="85"/>
    </location>
</feature>
<dbReference type="Pfam" id="PF01678">
    <property type="entry name" value="DAP_epimerase"/>
    <property type="match status" value="2"/>
</dbReference>
<keyword evidence="5 8" id="KW-0457">Lysine biosynthesis</keyword>
<comment type="similarity">
    <text evidence="2 8">Belongs to the diaminopimelate epimerase family.</text>
</comment>
<dbReference type="PANTHER" id="PTHR31689">
    <property type="entry name" value="DIAMINOPIMELATE EPIMERASE, CHLOROPLASTIC"/>
    <property type="match status" value="1"/>
</dbReference>
<keyword evidence="8" id="KW-0963">Cytoplasm</keyword>
<feature type="site" description="Could be important to modulate the pK values of the two catalytic cysteine residues" evidence="8">
    <location>
        <position position="165"/>
    </location>
</feature>
<dbReference type="InterPro" id="IPR001653">
    <property type="entry name" value="DAP_epimerase_DapF"/>
</dbReference>
<feature type="binding site" evidence="8">
    <location>
        <position position="76"/>
    </location>
    <ligand>
        <name>substrate</name>
    </ligand>
</feature>
<gene>
    <name evidence="8 10" type="primary">dapF</name>
    <name evidence="10" type="ORF">AB0E61_26545</name>
</gene>
<dbReference type="EC" id="5.1.1.7" evidence="3 8"/>
<comment type="caution">
    <text evidence="10">The sequence shown here is derived from an EMBL/GenBank/DDBJ whole genome shotgun (WGS) entry which is preliminary data.</text>
</comment>
<comment type="caution">
    <text evidence="8">Lacks conserved residue(s) required for the propagation of feature annotation.</text>
</comment>
<feature type="site" description="Could be important to modulate the pK values of the two catalytic cysteine residues" evidence="8">
    <location>
        <position position="212"/>
    </location>
</feature>
<evidence type="ECO:0000313" key="10">
    <source>
        <dbReference type="EMBL" id="MEU3713643.1"/>
    </source>
</evidence>
<accession>A0ABV2Z6M1</accession>
<keyword evidence="11" id="KW-1185">Reference proteome</keyword>
<feature type="binding site" evidence="8">
    <location>
        <position position="163"/>
    </location>
    <ligand>
        <name>substrate</name>
    </ligand>
</feature>
<evidence type="ECO:0000256" key="3">
    <source>
        <dbReference type="ARBA" id="ARBA00013080"/>
    </source>
</evidence>
<name>A0ABV2Z6M1_9ACTN</name>
<dbReference type="PROSITE" id="PS01326">
    <property type="entry name" value="DAP_EPIMERASE"/>
    <property type="match status" value="1"/>
</dbReference>
<comment type="subunit">
    <text evidence="8">Homodimer.</text>
</comment>
<proteinExistence type="inferred from homology"/>
<dbReference type="Gene3D" id="3.10.310.10">
    <property type="entry name" value="Diaminopimelate Epimerase, Chain A, domain 1"/>
    <property type="match status" value="2"/>
</dbReference>
<feature type="active site" description="Proton donor" evidence="8">
    <location>
        <position position="85"/>
    </location>
</feature>
<evidence type="ECO:0000256" key="7">
    <source>
        <dbReference type="ARBA" id="ARBA00051712"/>
    </source>
</evidence>